<protein>
    <recommendedName>
        <fullName evidence="6">Glycoside hydrolase family 5 domain-containing protein</fullName>
    </recommendedName>
</protein>
<feature type="chain" id="PRO_5026253703" description="Glycoside hydrolase family 5 domain-containing protein" evidence="5">
    <location>
        <begin position="34"/>
        <end position="619"/>
    </location>
</feature>
<feature type="compositionally biased region" description="Acidic residues" evidence="4">
    <location>
        <begin position="542"/>
        <end position="551"/>
    </location>
</feature>
<feature type="region of interest" description="Disordered" evidence="4">
    <location>
        <begin position="451"/>
        <end position="619"/>
    </location>
</feature>
<evidence type="ECO:0000256" key="3">
    <source>
        <dbReference type="RuleBase" id="RU361153"/>
    </source>
</evidence>
<gene>
    <name evidence="7" type="ORF">EXE63_12080</name>
</gene>
<comment type="similarity">
    <text evidence="3">Belongs to the glycosyl hydrolase 5 (cellulase A) family.</text>
</comment>
<evidence type="ECO:0000259" key="6">
    <source>
        <dbReference type="Pfam" id="PF00150"/>
    </source>
</evidence>
<evidence type="ECO:0000256" key="1">
    <source>
        <dbReference type="ARBA" id="ARBA00022801"/>
    </source>
</evidence>
<dbReference type="GO" id="GO:0000272">
    <property type="term" value="P:polysaccharide catabolic process"/>
    <property type="evidence" value="ECO:0007669"/>
    <property type="project" value="InterPro"/>
</dbReference>
<evidence type="ECO:0000256" key="2">
    <source>
        <dbReference type="ARBA" id="ARBA00023295"/>
    </source>
</evidence>
<dbReference type="SUPFAM" id="SSF51445">
    <property type="entry name" value="(Trans)glycosidases"/>
    <property type="match status" value="1"/>
</dbReference>
<dbReference type="Proteomes" id="UP000501849">
    <property type="component" value="Chromosome"/>
</dbReference>
<feature type="compositionally biased region" description="Low complexity" evidence="4">
    <location>
        <begin position="451"/>
        <end position="462"/>
    </location>
</feature>
<dbReference type="GO" id="GO:0004553">
    <property type="term" value="F:hydrolase activity, hydrolyzing O-glycosyl compounds"/>
    <property type="evidence" value="ECO:0007669"/>
    <property type="project" value="InterPro"/>
</dbReference>
<feature type="region of interest" description="Disordered" evidence="4">
    <location>
        <begin position="400"/>
        <end position="419"/>
    </location>
</feature>
<feature type="signal peptide" evidence="5">
    <location>
        <begin position="1"/>
        <end position="33"/>
    </location>
</feature>
<keyword evidence="1 3" id="KW-0378">Hydrolase</keyword>
<keyword evidence="2 3" id="KW-0326">Glycosidase</keyword>
<feature type="compositionally biased region" description="Low complexity" evidence="4">
    <location>
        <begin position="478"/>
        <end position="491"/>
    </location>
</feature>
<keyword evidence="5" id="KW-0732">Signal</keyword>
<evidence type="ECO:0000256" key="5">
    <source>
        <dbReference type="SAM" id="SignalP"/>
    </source>
</evidence>
<dbReference type="KEGG" id="mfre:EXE63_12080"/>
<feature type="compositionally biased region" description="Low complexity" evidence="4">
    <location>
        <begin position="523"/>
        <end position="541"/>
    </location>
</feature>
<dbReference type="InterPro" id="IPR051923">
    <property type="entry name" value="Glycosyl_Hydrolase_39"/>
</dbReference>
<dbReference type="PANTHER" id="PTHR12631">
    <property type="entry name" value="ALPHA-L-IDURONIDASE"/>
    <property type="match status" value="1"/>
</dbReference>
<dbReference type="InterPro" id="IPR001547">
    <property type="entry name" value="Glyco_hydro_5"/>
</dbReference>
<sequence>MWGQKQRAANPICAFAAPLFAFTLVGATVHVVAATPLSASPQQDAMRQVSAAVSLAAAIDTSSNAVGIAESELYFMTPEEVGVALDTMQSMGVTQFRMFIPWRAVEPTPDAYNWADVDKVIDAAEERGMAVLGAVTSTPTWASDVQDSAYGAPRNPDDFGSFMGELAGRYGAGEGDPESARISAYEIWNEPQSFVFWSPRPDPAAYTELLKAGYTAIKEVDPTGTVVGGVVTAGLTWGDININPVEFVQTMYESGAAGYFDALSYHPYNYDWKFGDGAGNAISAVGQLEAMQALMDQYGDGEKDVWTSEYGLPTSYVSEAQQAEFIDDFMDTWSEHEGTGPMFIYSLIDRNSASTDVEDTWGLFRDDYTPKQAAAIVEDWIEENGPLPSEVLPPIDDIPDIGVPTAPTDPVAEEPATPTDPVAEAVANWQAALAEAAANWAAAWGQATTTAPTTTALSTRTATEPEDVPAQHTDSETDTGAAEATDTGADAQIGQPATATDPALESADSSRAALVEATQAEPASEADTAESGTTESTAADAADAEESDATEADATGSDTTESTDTESDSTESDSATTGSTAGGTASGSASESESSSDDSESESPSSESGSDGSSSSSGE</sequence>
<proteinExistence type="inferred from homology"/>
<dbReference type="EMBL" id="CP038799">
    <property type="protein sequence ID" value="QIV81550.1"/>
    <property type="molecule type" value="Genomic_DNA"/>
</dbReference>
<evidence type="ECO:0000256" key="4">
    <source>
        <dbReference type="SAM" id="MobiDB-lite"/>
    </source>
</evidence>
<feature type="compositionally biased region" description="Low complexity" evidence="4">
    <location>
        <begin position="602"/>
        <end position="619"/>
    </location>
</feature>
<organism evidence="7 8">
    <name type="scientific">Mycolicibacterium frederiksbergense</name>
    <dbReference type="NCBI Taxonomy" id="117567"/>
    <lineage>
        <taxon>Bacteria</taxon>
        <taxon>Bacillati</taxon>
        <taxon>Actinomycetota</taxon>
        <taxon>Actinomycetes</taxon>
        <taxon>Mycobacteriales</taxon>
        <taxon>Mycobacteriaceae</taxon>
        <taxon>Mycolicibacterium</taxon>
    </lineage>
</organism>
<dbReference type="AlphaFoldDB" id="A0A6H0S305"/>
<dbReference type="Gene3D" id="3.20.20.80">
    <property type="entry name" value="Glycosidases"/>
    <property type="match status" value="1"/>
</dbReference>
<reference evidence="7 8" key="1">
    <citation type="submission" date="2019-04" db="EMBL/GenBank/DDBJ databases">
        <title>Draft, Whole-Genome Sequence of the Anthracene-degrading Mycobacterium frederiksbergense LB501T, Isolated from a Polycyclic Aromatic Hydrocarbon (PAH)-Contaminated Soil.</title>
        <authorList>
            <person name="Augelletti F."/>
        </authorList>
    </citation>
    <scope>NUCLEOTIDE SEQUENCE [LARGE SCALE GENOMIC DNA]</scope>
    <source>
        <strain evidence="7 8">LB 501T</strain>
    </source>
</reference>
<dbReference type="PANTHER" id="PTHR12631:SF10">
    <property type="entry name" value="BETA-XYLOSIDASE-LIKE PROTEIN-RELATED"/>
    <property type="match status" value="1"/>
</dbReference>
<dbReference type="Pfam" id="PF00150">
    <property type="entry name" value="Cellulase"/>
    <property type="match status" value="1"/>
</dbReference>
<keyword evidence="8" id="KW-1185">Reference proteome</keyword>
<feature type="domain" description="Glycoside hydrolase family 5" evidence="6">
    <location>
        <begin position="63"/>
        <end position="317"/>
    </location>
</feature>
<evidence type="ECO:0000313" key="8">
    <source>
        <dbReference type="Proteomes" id="UP000501849"/>
    </source>
</evidence>
<feature type="compositionally biased region" description="Acidic residues" evidence="4">
    <location>
        <begin position="561"/>
        <end position="571"/>
    </location>
</feature>
<accession>A0A6H0S305</accession>
<dbReference type="InterPro" id="IPR017853">
    <property type="entry name" value="GH"/>
</dbReference>
<name>A0A6H0S305_9MYCO</name>
<evidence type="ECO:0000313" key="7">
    <source>
        <dbReference type="EMBL" id="QIV81550.1"/>
    </source>
</evidence>